<dbReference type="FunFam" id="3.30.565.10:FF:000006">
    <property type="entry name" value="Sensor histidine kinase WalK"/>
    <property type="match status" value="1"/>
</dbReference>
<keyword evidence="5" id="KW-0418">Kinase</keyword>
<dbReference type="SUPFAM" id="SSF47384">
    <property type="entry name" value="Homodimeric domain of signal transducing histidine kinase"/>
    <property type="match status" value="1"/>
</dbReference>
<reference evidence="8 9" key="1">
    <citation type="journal article" date="2016" name="Nat. Commun.">
        <title>Thousands of microbial genomes shed light on interconnected biogeochemical processes in an aquifer system.</title>
        <authorList>
            <person name="Anantharaman K."/>
            <person name="Brown C.T."/>
            <person name="Hug L.A."/>
            <person name="Sharon I."/>
            <person name="Castelle C.J."/>
            <person name="Probst A.J."/>
            <person name="Thomas B.C."/>
            <person name="Singh A."/>
            <person name="Wilkins M.J."/>
            <person name="Karaoz U."/>
            <person name="Brodie E.L."/>
            <person name="Williams K.H."/>
            <person name="Hubbard S.S."/>
            <person name="Banfield J.F."/>
        </authorList>
    </citation>
    <scope>NUCLEOTIDE SEQUENCE [LARGE SCALE GENOMIC DNA]</scope>
</reference>
<feature type="domain" description="Histidine kinase" evidence="7">
    <location>
        <begin position="57"/>
        <end position="275"/>
    </location>
</feature>
<evidence type="ECO:0000256" key="2">
    <source>
        <dbReference type="ARBA" id="ARBA00012438"/>
    </source>
</evidence>
<organism evidence="8 9">
    <name type="scientific">Candidatus Taylorbacteria bacterium RIFCSPHIGHO2_12_FULL_45_16</name>
    <dbReference type="NCBI Taxonomy" id="1802315"/>
    <lineage>
        <taxon>Bacteria</taxon>
        <taxon>Candidatus Tayloriibacteriota</taxon>
    </lineage>
</organism>
<evidence type="ECO:0000256" key="4">
    <source>
        <dbReference type="ARBA" id="ARBA00022679"/>
    </source>
</evidence>
<dbReference type="Pfam" id="PF02518">
    <property type="entry name" value="HATPase_c"/>
    <property type="match status" value="1"/>
</dbReference>
<dbReference type="PANTHER" id="PTHR43547:SF2">
    <property type="entry name" value="HYBRID SIGNAL TRANSDUCTION HISTIDINE KINASE C"/>
    <property type="match status" value="1"/>
</dbReference>
<protein>
    <recommendedName>
        <fullName evidence="2">histidine kinase</fullName>
        <ecNumber evidence="2">2.7.13.3</ecNumber>
    </recommendedName>
</protein>
<dbReference type="InterPro" id="IPR036890">
    <property type="entry name" value="HATPase_C_sf"/>
</dbReference>
<dbReference type="Proteomes" id="UP000178089">
    <property type="component" value="Unassembled WGS sequence"/>
</dbReference>
<evidence type="ECO:0000256" key="6">
    <source>
        <dbReference type="SAM" id="Phobius"/>
    </source>
</evidence>
<dbReference type="PRINTS" id="PR00344">
    <property type="entry name" value="BCTRLSENSOR"/>
</dbReference>
<comment type="catalytic activity">
    <reaction evidence="1">
        <text>ATP + protein L-histidine = ADP + protein N-phospho-L-histidine.</text>
        <dbReference type="EC" id="2.7.13.3"/>
    </reaction>
</comment>
<comment type="caution">
    <text evidence="8">The sequence shown here is derived from an EMBL/GenBank/DDBJ whole genome shotgun (WGS) entry which is preliminary data.</text>
</comment>
<proteinExistence type="predicted"/>
<dbReference type="InterPro" id="IPR003661">
    <property type="entry name" value="HisK_dim/P_dom"/>
</dbReference>
<dbReference type="SMART" id="SM00387">
    <property type="entry name" value="HATPase_c"/>
    <property type="match status" value="1"/>
</dbReference>
<keyword evidence="3" id="KW-0597">Phosphoprotein</keyword>
<dbReference type="AlphaFoldDB" id="A0A1G2MZ08"/>
<dbReference type="InterPro" id="IPR004358">
    <property type="entry name" value="Sig_transdc_His_kin-like_C"/>
</dbReference>
<dbReference type="SUPFAM" id="SSF55874">
    <property type="entry name" value="ATPase domain of HSP90 chaperone/DNA topoisomerase II/histidine kinase"/>
    <property type="match status" value="1"/>
</dbReference>
<dbReference type="SMART" id="SM00388">
    <property type="entry name" value="HisKA"/>
    <property type="match status" value="1"/>
</dbReference>
<evidence type="ECO:0000313" key="8">
    <source>
        <dbReference type="EMBL" id="OHA29107.1"/>
    </source>
</evidence>
<dbReference type="InterPro" id="IPR036097">
    <property type="entry name" value="HisK_dim/P_sf"/>
</dbReference>
<accession>A0A1G2MZ08</accession>
<keyword evidence="4" id="KW-0808">Transferase</keyword>
<sequence length="275" mass="31025">MDYKQLIHLLPFSVSIENSLAAIIFGILVLIFFALVIYYLIKKIGKNESLKYEFITIIAHKFRTPLTHVKWSADELVKNENDPYKKQSLQDIQRSNEKLIKLTGTLIELTDSDNTAVATYTFERISLCSLVRTVGDSFKGDFHEKNIFFSAQCPIDDIYVKVDPSRLEFVLQTLLENALLYTSPGQDVSMILQKTGREAIISVTDHGIGIDKKDISRLFSKFFRAENARVADTEGFGVGLYLAQAIVRRHKGNLDVHSEGIGKGATFTIILKTVK</sequence>
<feature type="transmembrane region" description="Helical" evidence="6">
    <location>
        <begin position="20"/>
        <end position="41"/>
    </location>
</feature>
<dbReference type="Gene3D" id="3.30.565.10">
    <property type="entry name" value="Histidine kinase-like ATPase, C-terminal domain"/>
    <property type="match status" value="1"/>
</dbReference>
<evidence type="ECO:0000259" key="7">
    <source>
        <dbReference type="PROSITE" id="PS50109"/>
    </source>
</evidence>
<dbReference type="Pfam" id="PF00512">
    <property type="entry name" value="HisKA"/>
    <property type="match status" value="1"/>
</dbReference>
<name>A0A1G2MZ08_9BACT</name>
<keyword evidence="6" id="KW-0812">Transmembrane</keyword>
<dbReference type="GO" id="GO:0000155">
    <property type="term" value="F:phosphorelay sensor kinase activity"/>
    <property type="evidence" value="ECO:0007669"/>
    <property type="project" value="InterPro"/>
</dbReference>
<dbReference type="InterPro" id="IPR005467">
    <property type="entry name" value="His_kinase_dom"/>
</dbReference>
<evidence type="ECO:0000313" key="9">
    <source>
        <dbReference type="Proteomes" id="UP000178089"/>
    </source>
</evidence>
<dbReference type="EMBL" id="MHRT01000005">
    <property type="protein sequence ID" value="OHA29107.1"/>
    <property type="molecule type" value="Genomic_DNA"/>
</dbReference>
<dbReference type="EC" id="2.7.13.3" evidence="2"/>
<dbReference type="PANTHER" id="PTHR43547">
    <property type="entry name" value="TWO-COMPONENT HISTIDINE KINASE"/>
    <property type="match status" value="1"/>
</dbReference>
<gene>
    <name evidence="8" type="ORF">A3F51_00595</name>
</gene>
<keyword evidence="6" id="KW-0472">Membrane</keyword>
<dbReference type="InterPro" id="IPR003594">
    <property type="entry name" value="HATPase_dom"/>
</dbReference>
<evidence type="ECO:0000256" key="1">
    <source>
        <dbReference type="ARBA" id="ARBA00000085"/>
    </source>
</evidence>
<evidence type="ECO:0000256" key="3">
    <source>
        <dbReference type="ARBA" id="ARBA00022553"/>
    </source>
</evidence>
<dbReference type="STRING" id="1802315.A3F51_00595"/>
<dbReference type="Gene3D" id="1.10.287.130">
    <property type="match status" value="1"/>
</dbReference>
<evidence type="ECO:0000256" key="5">
    <source>
        <dbReference type="ARBA" id="ARBA00022777"/>
    </source>
</evidence>
<dbReference type="CDD" id="cd00082">
    <property type="entry name" value="HisKA"/>
    <property type="match status" value="1"/>
</dbReference>
<keyword evidence="6" id="KW-1133">Transmembrane helix</keyword>
<dbReference type="PROSITE" id="PS50109">
    <property type="entry name" value="HIS_KIN"/>
    <property type="match status" value="1"/>
</dbReference>